<dbReference type="AlphaFoldDB" id="A0A3P8SBQ3"/>
<feature type="region of interest" description="Disordered" evidence="1">
    <location>
        <begin position="124"/>
        <end position="149"/>
    </location>
</feature>
<dbReference type="Ensembl" id="ENSAPET00000009770.1">
    <property type="protein sequence ID" value="ENSAPEP00000009510.1"/>
    <property type="gene ID" value="ENSAPEG00000006837.1"/>
</dbReference>
<reference evidence="2 3" key="1">
    <citation type="submission" date="2018-03" db="EMBL/GenBank/DDBJ databases">
        <title>Finding Nemo's genes: A chromosome-scale reference assembly of the genome of the orange clownfish Amphiprion percula.</title>
        <authorList>
            <person name="Lehmann R."/>
        </authorList>
    </citation>
    <scope>NUCLEOTIDE SEQUENCE</scope>
</reference>
<protein>
    <recommendedName>
        <fullName evidence="4">BAH domain-containing protein</fullName>
    </recommendedName>
</protein>
<dbReference type="Gene3D" id="2.30.30.490">
    <property type="match status" value="1"/>
</dbReference>
<accession>A0A3P8SBQ3</accession>
<dbReference type="STRING" id="161767.ENSAPEP00000009510"/>
<dbReference type="GO" id="GO:0006357">
    <property type="term" value="P:regulation of transcription by RNA polymerase II"/>
    <property type="evidence" value="ECO:0007669"/>
    <property type="project" value="TreeGrafter"/>
</dbReference>
<dbReference type="GeneTree" id="ENSGT00940000163584"/>
<dbReference type="GO" id="GO:0005634">
    <property type="term" value="C:nucleus"/>
    <property type="evidence" value="ECO:0007669"/>
    <property type="project" value="TreeGrafter"/>
</dbReference>
<reference evidence="2" key="3">
    <citation type="submission" date="2025-09" db="UniProtKB">
        <authorList>
            <consortium name="Ensembl"/>
        </authorList>
    </citation>
    <scope>IDENTIFICATION</scope>
</reference>
<dbReference type="Proteomes" id="UP000265080">
    <property type="component" value="Chromosome 15"/>
</dbReference>
<organism evidence="2 3">
    <name type="scientific">Amphiprion percula</name>
    <name type="common">Orange clownfish</name>
    <name type="synonym">Lutjanus percula</name>
    <dbReference type="NCBI Taxonomy" id="161767"/>
    <lineage>
        <taxon>Eukaryota</taxon>
        <taxon>Metazoa</taxon>
        <taxon>Chordata</taxon>
        <taxon>Craniata</taxon>
        <taxon>Vertebrata</taxon>
        <taxon>Euteleostomi</taxon>
        <taxon>Actinopterygii</taxon>
        <taxon>Neopterygii</taxon>
        <taxon>Teleostei</taxon>
        <taxon>Neoteleostei</taxon>
        <taxon>Acanthomorphata</taxon>
        <taxon>Ovalentaria</taxon>
        <taxon>Pomacentridae</taxon>
        <taxon>Amphiprion</taxon>
    </lineage>
</organism>
<dbReference type="GO" id="GO:0000976">
    <property type="term" value="F:transcription cis-regulatory region binding"/>
    <property type="evidence" value="ECO:0007669"/>
    <property type="project" value="TreeGrafter"/>
</dbReference>
<keyword evidence="3" id="KW-1185">Reference proteome</keyword>
<proteinExistence type="predicted"/>
<dbReference type="InterPro" id="IPR051232">
    <property type="entry name" value="ARID/SWI1_ChromRemod"/>
</dbReference>
<dbReference type="PANTHER" id="PTHR13964:SF41">
    <property type="entry name" value="AT-RICH INTERACTIVE DOMAIN-CONTAINING PROTEIN 5B"/>
    <property type="match status" value="1"/>
</dbReference>
<dbReference type="InterPro" id="IPR043151">
    <property type="entry name" value="BAH_sf"/>
</dbReference>
<evidence type="ECO:0000313" key="3">
    <source>
        <dbReference type="Proteomes" id="UP000265080"/>
    </source>
</evidence>
<name>A0A3P8SBQ3_AMPPE</name>
<evidence type="ECO:0008006" key="4">
    <source>
        <dbReference type="Google" id="ProtNLM"/>
    </source>
</evidence>
<sequence length="296" mass="33549">MKQNDGLHSSWLGAPSCQRGSYAFYKSVSSRAQPDGPVQVWKLGEFYFIRCRPQDPVCIAEVTLLWEEQTRHHLLASTRLYFLPEDTPKGRTREHGEDEVLAVSRKMVIRVEDLVRWACVEPAGWSSSTKPPPPISGSNGLHKPPQNGSVEGRQAVKVLSYPQYCRYRSLQRRIQDGARGPGLQDPHLLALGGIKVLPSTRLMYCRDTFNHPTLESSASFAWQFRCPSLSLRGRPRKRRGRDSRDSPNSSQSESWIERMKVGSFFNITHSSVCFVENNHEGTRSFKSLSVGEPLRH</sequence>
<feature type="region of interest" description="Disordered" evidence="1">
    <location>
        <begin position="233"/>
        <end position="254"/>
    </location>
</feature>
<dbReference type="OMA" id="HEGTRSF"/>
<evidence type="ECO:0000256" key="1">
    <source>
        <dbReference type="SAM" id="MobiDB-lite"/>
    </source>
</evidence>
<dbReference type="PANTHER" id="PTHR13964">
    <property type="entry name" value="RBP-RELATED"/>
    <property type="match status" value="1"/>
</dbReference>
<evidence type="ECO:0000313" key="2">
    <source>
        <dbReference type="Ensembl" id="ENSAPEP00000009510.1"/>
    </source>
</evidence>
<reference evidence="2" key="2">
    <citation type="submission" date="2025-08" db="UniProtKB">
        <authorList>
            <consortium name="Ensembl"/>
        </authorList>
    </citation>
    <scope>IDENTIFICATION</scope>
</reference>